<feature type="transmembrane region" description="Helical" evidence="8">
    <location>
        <begin position="20"/>
        <end position="38"/>
    </location>
</feature>
<feature type="transmembrane region" description="Helical" evidence="8">
    <location>
        <begin position="101"/>
        <end position="126"/>
    </location>
</feature>
<dbReference type="Proteomes" id="UP001182556">
    <property type="component" value="Unassembled WGS sequence"/>
</dbReference>
<evidence type="ECO:0000256" key="3">
    <source>
        <dbReference type="ARBA" id="ARBA00022692"/>
    </source>
</evidence>
<feature type="compositionally biased region" description="Basic and acidic residues" evidence="7">
    <location>
        <begin position="165"/>
        <end position="190"/>
    </location>
</feature>
<evidence type="ECO:0000313" key="10">
    <source>
        <dbReference type="Proteomes" id="UP001182556"/>
    </source>
</evidence>
<comment type="similarity">
    <text evidence="2">Belongs to the TMEM208 family.</text>
</comment>
<evidence type="ECO:0000256" key="4">
    <source>
        <dbReference type="ARBA" id="ARBA00022824"/>
    </source>
</evidence>
<organism evidence="9 10">
    <name type="scientific">Papiliotrema laurentii</name>
    <name type="common">Cryptococcus laurentii</name>
    <dbReference type="NCBI Taxonomy" id="5418"/>
    <lineage>
        <taxon>Eukaryota</taxon>
        <taxon>Fungi</taxon>
        <taxon>Dikarya</taxon>
        <taxon>Basidiomycota</taxon>
        <taxon>Agaricomycotina</taxon>
        <taxon>Tremellomycetes</taxon>
        <taxon>Tremellales</taxon>
        <taxon>Rhynchogastremaceae</taxon>
        <taxon>Papiliotrema</taxon>
    </lineage>
</organism>
<dbReference type="PANTHER" id="PTHR13505">
    <property type="entry name" value="TRANSMEMBRANE PROTEIN 208"/>
    <property type="match status" value="1"/>
</dbReference>
<evidence type="ECO:0000256" key="5">
    <source>
        <dbReference type="ARBA" id="ARBA00022989"/>
    </source>
</evidence>
<feature type="transmembrane region" description="Helical" evidence="8">
    <location>
        <begin position="50"/>
        <end position="70"/>
    </location>
</feature>
<keyword evidence="5 8" id="KW-1133">Transmembrane helix</keyword>
<keyword evidence="6 8" id="KW-0472">Membrane</keyword>
<dbReference type="GO" id="GO:0005773">
    <property type="term" value="C:vacuole"/>
    <property type="evidence" value="ECO:0007669"/>
    <property type="project" value="GOC"/>
</dbReference>
<dbReference type="InterPro" id="IPR008506">
    <property type="entry name" value="SND2/TMEM208"/>
</dbReference>
<evidence type="ECO:0000256" key="1">
    <source>
        <dbReference type="ARBA" id="ARBA00004477"/>
    </source>
</evidence>
<gene>
    <name evidence="9" type="ORF">DB88DRAFT_487980</name>
</gene>
<dbReference type="EMBL" id="JAODAN010000004">
    <property type="protein sequence ID" value="KAK1925108.1"/>
    <property type="molecule type" value="Genomic_DNA"/>
</dbReference>
<evidence type="ECO:0000313" key="9">
    <source>
        <dbReference type="EMBL" id="KAK1925108.1"/>
    </source>
</evidence>
<dbReference type="PANTHER" id="PTHR13505:SF7">
    <property type="entry name" value="TRANSMEMBRANE PROTEIN 208"/>
    <property type="match status" value="1"/>
</dbReference>
<keyword evidence="10" id="KW-1185">Reference proteome</keyword>
<dbReference type="Pfam" id="PF05620">
    <property type="entry name" value="TMEM208_SND2"/>
    <property type="match status" value="1"/>
</dbReference>
<comment type="subcellular location">
    <subcellularLocation>
        <location evidence="1">Endoplasmic reticulum membrane</location>
        <topology evidence="1">Multi-pass membrane protein</topology>
    </subcellularLocation>
</comment>
<reference evidence="9" key="1">
    <citation type="submission" date="2023-02" db="EMBL/GenBank/DDBJ databases">
        <title>Identification and recombinant expression of a fungal hydrolase from Papiliotrema laurentii that hydrolyzes apple cutin and clears colloidal polyester polyurethane.</title>
        <authorList>
            <consortium name="DOE Joint Genome Institute"/>
            <person name="Roman V.A."/>
            <person name="Bojanowski C."/>
            <person name="Crable B.R."/>
            <person name="Wagner D.N."/>
            <person name="Hung C.S."/>
            <person name="Nadeau L.J."/>
            <person name="Schratz L."/>
            <person name="Haridas S."/>
            <person name="Pangilinan J."/>
            <person name="Lipzen A."/>
            <person name="Na H."/>
            <person name="Yan M."/>
            <person name="Ng V."/>
            <person name="Grigoriev I.V."/>
            <person name="Spatafora J.W."/>
            <person name="Barlow D."/>
            <person name="Biffinger J."/>
            <person name="Kelley-Loughnane N."/>
            <person name="Varaljay V.A."/>
            <person name="Crookes-Goodson W.J."/>
        </authorList>
    </citation>
    <scope>NUCLEOTIDE SEQUENCE</scope>
    <source>
        <strain evidence="9">5307AH</strain>
    </source>
</reference>
<accession>A0AAD9FS30</accession>
<evidence type="ECO:0000256" key="8">
    <source>
        <dbReference type="SAM" id="Phobius"/>
    </source>
</evidence>
<evidence type="ECO:0000256" key="2">
    <source>
        <dbReference type="ARBA" id="ARBA00009950"/>
    </source>
</evidence>
<keyword evidence="3 8" id="KW-0812">Transmembrane</keyword>
<feature type="region of interest" description="Disordered" evidence="7">
    <location>
        <begin position="153"/>
        <end position="196"/>
    </location>
</feature>
<dbReference type="GO" id="GO:0005789">
    <property type="term" value="C:endoplasmic reticulum membrane"/>
    <property type="evidence" value="ECO:0007669"/>
    <property type="project" value="UniProtKB-SubCell"/>
</dbReference>
<evidence type="ECO:0000256" key="7">
    <source>
        <dbReference type="SAM" id="MobiDB-lite"/>
    </source>
</evidence>
<name>A0AAD9FS30_PAPLA</name>
<proteinExistence type="inferred from homology"/>
<dbReference type="AlphaFoldDB" id="A0AAD9FS30"/>
<evidence type="ECO:0008006" key="11">
    <source>
        <dbReference type="Google" id="ProtNLM"/>
    </source>
</evidence>
<protein>
    <recommendedName>
        <fullName evidence="11">DUF788-domain-containing protein</fullName>
    </recommendedName>
</protein>
<evidence type="ECO:0000256" key="6">
    <source>
        <dbReference type="ARBA" id="ARBA00023136"/>
    </source>
</evidence>
<dbReference type="GO" id="GO:0006624">
    <property type="term" value="P:vacuolar protein processing"/>
    <property type="evidence" value="ECO:0007669"/>
    <property type="project" value="TreeGrafter"/>
</dbReference>
<sequence>MAKASDKRIAQSNEKALHNLQLGLLIVNLLTPALRYIFSLITSRKIVPSRTVLLLHVLTLAGSLLIYRWFKTIATPRLDSRGVRAGDDLSGKGIVELAWDVIYMTWICTLGSAILGDWVWWFLLLIPGFGTWKAFSTIRPILAMFLPGWFGPKAPKQPGDQQPQEEAKEAGESKRQAKLRARAEKGDKRVQQVQRR</sequence>
<keyword evidence="4" id="KW-0256">Endoplasmic reticulum</keyword>
<comment type="caution">
    <text evidence="9">The sequence shown here is derived from an EMBL/GenBank/DDBJ whole genome shotgun (WGS) entry which is preliminary data.</text>
</comment>